<dbReference type="STRING" id="1851148.SMSP2_01000"/>
<comment type="function">
    <text evidence="12">Catalyzes the oxidation of L-aspartate to iminoaspartate.</text>
</comment>
<comment type="subcellular location">
    <subcellularLocation>
        <location evidence="12">Cytoplasm</location>
    </subcellularLocation>
</comment>
<evidence type="ECO:0000256" key="7">
    <source>
        <dbReference type="ARBA" id="ARBA00022827"/>
    </source>
</evidence>
<evidence type="ECO:0000256" key="4">
    <source>
        <dbReference type="ARBA" id="ARBA00012173"/>
    </source>
</evidence>
<evidence type="ECO:0000256" key="11">
    <source>
        <dbReference type="PIRSR" id="PIRSR000171-1"/>
    </source>
</evidence>
<evidence type="ECO:0000259" key="13">
    <source>
        <dbReference type="Pfam" id="PF00890"/>
    </source>
</evidence>
<evidence type="ECO:0000256" key="6">
    <source>
        <dbReference type="ARBA" id="ARBA00022642"/>
    </source>
</evidence>
<dbReference type="InterPro" id="IPR027477">
    <property type="entry name" value="Succ_DH/fumarate_Rdtase_cat_sf"/>
</dbReference>
<reference evidence="16" key="1">
    <citation type="submission" date="2017-02" db="EMBL/GenBank/DDBJ databases">
        <title>Comparative genomics and description of representatives of a novel lineage of planctomycetes thriving in anoxic sediments.</title>
        <authorList>
            <person name="Spring S."/>
            <person name="Bunk B."/>
            <person name="Sproer C."/>
        </authorList>
    </citation>
    <scope>NUCLEOTIDE SEQUENCE [LARGE SCALE GENOMIC DNA]</scope>
    <source>
        <strain evidence="16">SM-Chi-D1</strain>
    </source>
</reference>
<dbReference type="Proteomes" id="UP000188181">
    <property type="component" value="Chromosome"/>
</dbReference>
<evidence type="ECO:0000256" key="8">
    <source>
        <dbReference type="ARBA" id="ARBA00023002"/>
    </source>
</evidence>
<evidence type="ECO:0000256" key="12">
    <source>
        <dbReference type="RuleBase" id="RU362049"/>
    </source>
</evidence>
<dbReference type="SUPFAM" id="SSF46977">
    <property type="entry name" value="Succinate dehydrogenase/fumarate reductase flavoprotein C-terminal domain"/>
    <property type="match status" value="1"/>
</dbReference>
<evidence type="ECO:0000256" key="2">
    <source>
        <dbReference type="ARBA" id="ARBA00004950"/>
    </source>
</evidence>
<feature type="domain" description="FAD-dependent oxidoreductase 2 FAD-binding" evidence="13">
    <location>
        <begin position="23"/>
        <end position="394"/>
    </location>
</feature>
<feature type="active site" description="Proton acceptor" evidence="11">
    <location>
        <position position="292"/>
    </location>
</feature>
<keyword evidence="7 12" id="KW-0274">FAD</keyword>
<keyword evidence="16" id="KW-1185">Reference proteome</keyword>
<comment type="catalytic activity">
    <reaction evidence="9">
        <text>L-aspartate + O2 = iminosuccinate + H2O2</text>
        <dbReference type="Rhea" id="RHEA:25876"/>
        <dbReference type="ChEBI" id="CHEBI:15379"/>
        <dbReference type="ChEBI" id="CHEBI:16240"/>
        <dbReference type="ChEBI" id="CHEBI:29991"/>
        <dbReference type="ChEBI" id="CHEBI:77875"/>
        <dbReference type="EC" id="1.4.3.16"/>
    </reaction>
    <physiologicalReaction direction="left-to-right" evidence="9">
        <dbReference type="Rhea" id="RHEA:25877"/>
    </physiologicalReaction>
</comment>
<proteinExistence type="inferred from homology"/>
<evidence type="ECO:0000259" key="14">
    <source>
        <dbReference type="Pfam" id="PF02910"/>
    </source>
</evidence>
<dbReference type="NCBIfam" id="TIGR00551">
    <property type="entry name" value="nadB"/>
    <property type="match status" value="1"/>
</dbReference>
<dbReference type="PRINTS" id="PR00368">
    <property type="entry name" value="FADPNR"/>
</dbReference>
<dbReference type="UniPathway" id="UPA00253">
    <property type="reaction ID" value="UER00326"/>
</dbReference>
<keyword evidence="5 12" id="KW-0285">Flavoprotein</keyword>
<dbReference type="EMBL" id="CP019646">
    <property type="protein sequence ID" value="AQQ70645.1"/>
    <property type="molecule type" value="Genomic_DNA"/>
</dbReference>
<dbReference type="AlphaFoldDB" id="A0A1Q2MD74"/>
<dbReference type="RefSeq" id="WP_146682893.1">
    <property type="nucleotide sequence ID" value="NZ_CP019646.1"/>
</dbReference>
<accession>A0A1Q2MD74</accession>
<protein>
    <recommendedName>
        <fullName evidence="4 10">L-aspartate oxidase</fullName>
        <ecNumber evidence="4 10">1.4.3.16</ecNumber>
    </recommendedName>
</protein>
<evidence type="ECO:0000256" key="9">
    <source>
        <dbReference type="ARBA" id="ARBA00048305"/>
    </source>
</evidence>
<dbReference type="InterPro" id="IPR003953">
    <property type="entry name" value="FAD-dep_OxRdtase_2_FAD-bd"/>
</dbReference>
<dbReference type="Gene3D" id="1.20.58.100">
    <property type="entry name" value="Fumarate reductase/succinate dehydrogenase flavoprotein-like, C-terminal domain"/>
    <property type="match status" value="1"/>
</dbReference>
<dbReference type="InterPro" id="IPR037099">
    <property type="entry name" value="Fum_R/Succ_DH_flav-like_C_sf"/>
</dbReference>
<evidence type="ECO:0000256" key="3">
    <source>
        <dbReference type="ARBA" id="ARBA00008562"/>
    </source>
</evidence>
<dbReference type="GO" id="GO:0005737">
    <property type="term" value="C:cytoplasm"/>
    <property type="evidence" value="ECO:0007669"/>
    <property type="project" value="UniProtKB-SubCell"/>
</dbReference>
<dbReference type="GO" id="GO:0008734">
    <property type="term" value="F:L-aspartate oxidase activity"/>
    <property type="evidence" value="ECO:0007669"/>
    <property type="project" value="UniProtKB-UniRule"/>
</dbReference>
<dbReference type="InterPro" id="IPR015939">
    <property type="entry name" value="Fum_Rdtase/Succ_DH_flav-like_C"/>
</dbReference>
<gene>
    <name evidence="15" type="primary">nadB</name>
    <name evidence="15" type="ORF">SMSP2_01000</name>
</gene>
<comment type="cofactor">
    <cofactor evidence="1 12">
        <name>FAD</name>
        <dbReference type="ChEBI" id="CHEBI:57692"/>
    </cofactor>
</comment>
<evidence type="ECO:0000256" key="1">
    <source>
        <dbReference type="ARBA" id="ARBA00001974"/>
    </source>
</evidence>
<comment type="pathway">
    <text evidence="2 12">Cofactor biosynthesis; NAD(+) biosynthesis; iminoaspartate from L-aspartate (oxidase route): step 1/1.</text>
</comment>
<comment type="similarity">
    <text evidence="3 12">Belongs to the FAD-dependent oxidoreductase 2 family. NadB subfamily.</text>
</comment>
<dbReference type="Pfam" id="PF00890">
    <property type="entry name" value="FAD_binding_2"/>
    <property type="match status" value="1"/>
</dbReference>
<name>A0A1Q2MD74_9BACT</name>
<sequence length="534" mass="59281">MQPEIRRYLTNIDTVSTQQFFTDVLVVGAGVSGLRAAIEASEKCSVTLVCKDTLEKSNSWLAQGGIASVLDKDDSLESHYEDTIRTGCGLCNNETVRLVVQNGPKLVHELKDWGTEFDMVGDKFAATLEGGHSFARIAHSHGDSTGRGITEALIRKARGIKNINIIEEFFTIDLITDQDKNCLGIIGYNSKLGTEIIWGGSTILATGGAGRLYRETTNPRVATADGLAMAYRAGAVLADLEMMQFHPTTLYIAGASRALITEALRGEGAILIDCNGDRFMSDYNPAGELAPRDIVSQSILSQMLKTNSTHVYLDVRHFKEGFFQKRFPYIYELCKDFDIDVRKDLIPVRPSAHYMIGGIKTDLQARTNIKGLFAVGEAAATGLHGANRLASNSLVEGLVFGQIAGKNAASDIDSAGIEAKRTRVNYHVPVSQRTVLDTADVRNSLRALMWRNIGITRHEKALQEAREIILFWQRYVMDKVFDDYEGWECQNMLTVAMLMAESAQKRKESRGVHYRRDYPEKKEDFAFHIETCMV</sequence>
<dbReference type="PIRSF" id="PIRSF000171">
    <property type="entry name" value="SDHA_APRA_LASPO"/>
    <property type="match status" value="1"/>
</dbReference>
<evidence type="ECO:0000256" key="10">
    <source>
        <dbReference type="NCBIfam" id="TIGR00551"/>
    </source>
</evidence>
<evidence type="ECO:0000256" key="5">
    <source>
        <dbReference type="ARBA" id="ARBA00022630"/>
    </source>
</evidence>
<dbReference type="Gene3D" id="3.50.50.60">
    <property type="entry name" value="FAD/NAD(P)-binding domain"/>
    <property type="match status" value="1"/>
</dbReference>
<dbReference type="EC" id="1.4.3.16" evidence="4 10"/>
<dbReference type="KEGG" id="pbas:SMSP2_01000"/>
<dbReference type="Gene3D" id="3.90.700.10">
    <property type="entry name" value="Succinate dehydrogenase/fumarate reductase flavoprotein, catalytic domain"/>
    <property type="match status" value="1"/>
</dbReference>
<dbReference type="SUPFAM" id="SSF56425">
    <property type="entry name" value="Succinate dehydrogenase/fumarate reductase flavoprotein, catalytic domain"/>
    <property type="match status" value="1"/>
</dbReference>
<dbReference type="PANTHER" id="PTHR42716:SF2">
    <property type="entry name" value="L-ASPARTATE OXIDASE, CHLOROPLASTIC"/>
    <property type="match status" value="1"/>
</dbReference>
<dbReference type="InterPro" id="IPR036188">
    <property type="entry name" value="FAD/NAD-bd_sf"/>
</dbReference>
<dbReference type="Pfam" id="PF02910">
    <property type="entry name" value="Succ_DH_flav_C"/>
    <property type="match status" value="1"/>
</dbReference>
<evidence type="ECO:0000313" key="16">
    <source>
        <dbReference type="Proteomes" id="UP000188181"/>
    </source>
</evidence>
<dbReference type="OrthoDB" id="9806724at2"/>
<dbReference type="InterPro" id="IPR005288">
    <property type="entry name" value="NadB"/>
</dbReference>
<organism evidence="15 16">
    <name type="scientific">Limihaloglobus sulfuriphilus</name>
    <dbReference type="NCBI Taxonomy" id="1851148"/>
    <lineage>
        <taxon>Bacteria</taxon>
        <taxon>Pseudomonadati</taxon>
        <taxon>Planctomycetota</taxon>
        <taxon>Phycisphaerae</taxon>
        <taxon>Sedimentisphaerales</taxon>
        <taxon>Sedimentisphaeraceae</taxon>
        <taxon>Limihaloglobus</taxon>
    </lineage>
</organism>
<dbReference type="GO" id="GO:0034628">
    <property type="term" value="P:'de novo' NAD+ biosynthetic process from L-aspartate"/>
    <property type="evidence" value="ECO:0007669"/>
    <property type="project" value="TreeGrafter"/>
</dbReference>
<keyword evidence="6 12" id="KW-0662">Pyridine nucleotide biosynthesis</keyword>
<dbReference type="FunFam" id="3.90.700.10:FF:000002">
    <property type="entry name" value="L-aspartate oxidase"/>
    <property type="match status" value="1"/>
</dbReference>
<evidence type="ECO:0000313" key="15">
    <source>
        <dbReference type="EMBL" id="AQQ70645.1"/>
    </source>
</evidence>
<feature type="domain" description="Fumarate reductase/succinate dehydrogenase flavoprotein-like C-terminal" evidence="14">
    <location>
        <begin position="442"/>
        <end position="528"/>
    </location>
</feature>
<dbReference type="PANTHER" id="PTHR42716">
    <property type="entry name" value="L-ASPARTATE OXIDASE"/>
    <property type="match status" value="1"/>
</dbReference>
<keyword evidence="8 12" id="KW-0560">Oxidoreductase</keyword>
<dbReference type="SUPFAM" id="SSF51905">
    <property type="entry name" value="FAD/NAD(P)-binding domain"/>
    <property type="match status" value="1"/>
</dbReference>